<sequence>MIATKRILAEMERQLHQARTTNDEQAIREALAAIRSLCEVVLGEETIATQPVVQQAVPLAQQPQIHSLESKPLVEEDANGGSIFDF</sequence>
<dbReference type="EMBL" id="JAUBDI010000011">
    <property type="protein sequence ID" value="MDW0113931.1"/>
    <property type="molecule type" value="Genomic_DNA"/>
</dbReference>
<accession>A0ABU4GAB0</accession>
<protein>
    <submittedName>
        <fullName evidence="1">YwdI family protein</fullName>
    </submittedName>
</protein>
<evidence type="ECO:0000313" key="2">
    <source>
        <dbReference type="Proteomes" id="UP001282284"/>
    </source>
</evidence>
<proteinExistence type="predicted"/>
<gene>
    <name evidence="1" type="ORF">QT711_12100</name>
</gene>
<dbReference type="RefSeq" id="WP_317944607.1">
    <property type="nucleotide sequence ID" value="NZ_JAUBDI010000011.1"/>
</dbReference>
<dbReference type="Proteomes" id="UP001282284">
    <property type="component" value="Unassembled WGS sequence"/>
</dbReference>
<dbReference type="InterPro" id="IPR035218">
    <property type="entry name" value="DUF5327"/>
</dbReference>
<keyword evidence="2" id="KW-1185">Reference proteome</keyword>
<reference evidence="1 2" key="1">
    <citation type="submission" date="2023-06" db="EMBL/GenBank/DDBJ databases">
        <title>Sporosarcina sp. nov., isolated from Korean traditional fermented seafood 'Jeotgal'.</title>
        <authorList>
            <person name="Yang A.I."/>
            <person name="Shin N.-R."/>
        </authorList>
    </citation>
    <scope>NUCLEOTIDE SEQUENCE [LARGE SCALE GENOMIC DNA]</scope>
    <source>
        <strain evidence="1 2">KCTC13119</strain>
    </source>
</reference>
<comment type="caution">
    <text evidence="1">The sequence shown here is derived from an EMBL/GenBank/DDBJ whole genome shotgun (WGS) entry which is preliminary data.</text>
</comment>
<organism evidence="1 2">
    <name type="scientific">Sporosarcina saromensis</name>
    <dbReference type="NCBI Taxonomy" id="359365"/>
    <lineage>
        <taxon>Bacteria</taxon>
        <taxon>Bacillati</taxon>
        <taxon>Bacillota</taxon>
        <taxon>Bacilli</taxon>
        <taxon>Bacillales</taxon>
        <taxon>Caryophanaceae</taxon>
        <taxon>Sporosarcina</taxon>
    </lineage>
</organism>
<dbReference type="Pfam" id="PF17261">
    <property type="entry name" value="DUF5327"/>
    <property type="match status" value="1"/>
</dbReference>
<name>A0ABU4GAB0_9BACL</name>
<evidence type="ECO:0000313" key="1">
    <source>
        <dbReference type="EMBL" id="MDW0113931.1"/>
    </source>
</evidence>